<name>A0ABQ6DY85_9GAMM</name>
<evidence type="ECO:0000313" key="13">
    <source>
        <dbReference type="EMBL" id="GLS90040.1"/>
    </source>
</evidence>
<dbReference type="CDD" id="cd00609">
    <property type="entry name" value="AAT_like"/>
    <property type="match status" value="1"/>
</dbReference>
<dbReference type="GO" id="GO:0008483">
    <property type="term" value="F:transaminase activity"/>
    <property type="evidence" value="ECO:0007669"/>
    <property type="project" value="UniProtKB-KW"/>
</dbReference>
<organism evidence="13 14">
    <name type="scientific">Psychromonas marina</name>
    <dbReference type="NCBI Taxonomy" id="88364"/>
    <lineage>
        <taxon>Bacteria</taxon>
        <taxon>Pseudomonadati</taxon>
        <taxon>Pseudomonadota</taxon>
        <taxon>Gammaproteobacteria</taxon>
        <taxon>Alteromonadales</taxon>
        <taxon>Psychromonadaceae</taxon>
        <taxon>Psychromonas</taxon>
    </lineage>
</organism>
<dbReference type="RefSeq" id="WP_284203164.1">
    <property type="nucleotide sequence ID" value="NZ_BSPQ01000002.1"/>
</dbReference>
<dbReference type="PANTHER" id="PTHR42885">
    <property type="entry name" value="HISTIDINOL-PHOSPHATE AMINOTRANSFERASE-RELATED"/>
    <property type="match status" value="1"/>
</dbReference>
<dbReference type="InterPro" id="IPR015422">
    <property type="entry name" value="PyrdxlP-dep_Trfase_small"/>
</dbReference>
<evidence type="ECO:0000256" key="8">
    <source>
        <dbReference type="ARBA" id="ARBA00022898"/>
    </source>
</evidence>
<comment type="catalytic activity">
    <reaction evidence="10 11">
        <text>L-histidinol phosphate + 2-oxoglutarate = 3-(imidazol-4-yl)-2-oxopropyl phosphate + L-glutamate</text>
        <dbReference type="Rhea" id="RHEA:23744"/>
        <dbReference type="ChEBI" id="CHEBI:16810"/>
        <dbReference type="ChEBI" id="CHEBI:29985"/>
        <dbReference type="ChEBI" id="CHEBI:57766"/>
        <dbReference type="ChEBI" id="CHEBI:57980"/>
        <dbReference type="EC" id="2.6.1.9"/>
    </reaction>
</comment>
<dbReference type="Gene3D" id="3.90.1150.10">
    <property type="entry name" value="Aspartate Aminotransferase, domain 1"/>
    <property type="match status" value="1"/>
</dbReference>
<dbReference type="InterPro" id="IPR015421">
    <property type="entry name" value="PyrdxlP-dep_Trfase_major"/>
</dbReference>
<keyword evidence="9 11" id="KW-0368">Histidine biosynthesis</keyword>
<keyword evidence="7 11" id="KW-0808">Transferase</keyword>
<dbReference type="EMBL" id="BSPQ01000002">
    <property type="protein sequence ID" value="GLS90040.1"/>
    <property type="molecule type" value="Genomic_DNA"/>
</dbReference>
<evidence type="ECO:0000256" key="3">
    <source>
        <dbReference type="ARBA" id="ARBA00007970"/>
    </source>
</evidence>
<evidence type="ECO:0000256" key="7">
    <source>
        <dbReference type="ARBA" id="ARBA00022679"/>
    </source>
</evidence>
<evidence type="ECO:0000256" key="11">
    <source>
        <dbReference type="HAMAP-Rule" id="MF_01023"/>
    </source>
</evidence>
<evidence type="ECO:0000256" key="10">
    <source>
        <dbReference type="ARBA" id="ARBA00047481"/>
    </source>
</evidence>
<comment type="pathway">
    <text evidence="2 11">Amino-acid biosynthesis; L-histidine biosynthesis; L-histidine from 5-phospho-alpha-D-ribose 1-diphosphate: step 7/9.</text>
</comment>
<feature type="modified residue" description="N6-(pyridoxal phosphate)lysine" evidence="11">
    <location>
        <position position="226"/>
    </location>
</feature>
<dbReference type="Proteomes" id="UP001157353">
    <property type="component" value="Unassembled WGS sequence"/>
</dbReference>
<evidence type="ECO:0000256" key="6">
    <source>
        <dbReference type="ARBA" id="ARBA00022605"/>
    </source>
</evidence>
<gene>
    <name evidence="11 13" type="primary">hisC</name>
    <name evidence="13" type="ORF">GCM10007916_11070</name>
</gene>
<keyword evidence="14" id="KW-1185">Reference proteome</keyword>
<keyword evidence="6 11" id="KW-0028">Amino-acid biosynthesis</keyword>
<dbReference type="InterPro" id="IPR005861">
    <property type="entry name" value="HisP_aminotrans"/>
</dbReference>
<dbReference type="EC" id="2.6.1.9" evidence="11"/>
<comment type="cofactor">
    <cofactor evidence="1 11">
        <name>pyridoxal 5'-phosphate</name>
        <dbReference type="ChEBI" id="CHEBI:597326"/>
    </cofactor>
</comment>
<dbReference type="PANTHER" id="PTHR42885:SF2">
    <property type="entry name" value="HISTIDINOL-PHOSPHATE AMINOTRANSFERASE"/>
    <property type="match status" value="1"/>
</dbReference>
<comment type="similarity">
    <text evidence="3 11">Belongs to the class-II pyridoxal-phosphate-dependent aminotransferase family. Histidinol-phosphate aminotransferase subfamily.</text>
</comment>
<feature type="domain" description="Aminotransferase class I/classII large" evidence="12">
    <location>
        <begin position="39"/>
        <end position="361"/>
    </location>
</feature>
<evidence type="ECO:0000259" key="12">
    <source>
        <dbReference type="Pfam" id="PF00155"/>
    </source>
</evidence>
<evidence type="ECO:0000256" key="2">
    <source>
        <dbReference type="ARBA" id="ARBA00005011"/>
    </source>
</evidence>
<sequence length="366" mass="40080">MSDIKHLARETVQALTPYLSARRIGGNGDVWLNANEAPDCSEYQLDCSNLNRYPEFQPPALIAAYANYASINGAVFTPEQLLTTRGADESIEVLIRTFCEPASATTAGDSILICPPTYGMYAISAETCGVQVDKVELDAQFNVDYSAVEQAVNAADSQVKIVFLCAPNNPTGNMLDKSKLVKLLQATKGKALIVADEAYIEFCPQLSQADLINAHENLVITRTLSKAFALASIRCGFTVAQASVIEMMSKVIAPYPVPDPVAQIATQALSEQGLEIMRERVAILNNNRMVLANALQQLDCVEEIFPATGNFVLARFKDSKIVWQAFSENGIIMRDFASKERLENCIRITVGNVEEMQRTLKILNSL</sequence>
<dbReference type="SUPFAM" id="SSF53383">
    <property type="entry name" value="PLP-dependent transferases"/>
    <property type="match status" value="1"/>
</dbReference>
<protein>
    <recommendedName>
        <fullName evidence="11">Histidinol-phosphate aminotransferase</fullName>
        <ecNumber evidence="11">2.6.1.9</ecNumber>
    </recommendedName>
    <alternativeName>
        <fullName evidence="11">Imidazole acetol-phosphate transaminase</fullName>
    </alternativeName>
</protein>
<proteinExistence type="inferred from homology"/>
<dbReference type="HAMAP" id="MF_01023">
    <property type="entry name" value="HisC_aminotrans_2"/>
    <property type="match status" value="1"/>
</dbReference>
<evidence type="ECO:0000256" key="4">
    <source>
        <dbReference type="ARBA" id="ARBA00011738"/>
    </source>
</evidence>
<evidence type="ECO:0000313" key="14">
    <source>
        <dbReference type="Proteomes" id="UP001157353"/>
    </source>
</evidence>
<reference evidence="14" key="1">
    <citation type="journal article" date="2019" name="Int. J. Syst. Evol. Microbiol.">
        <title>The Global Catalogue of Microorganisms (GCM) 10K type strain sequencing project: providing services to taxonomists for standard genome sequencing and annotation.</title>
        <authorList>
            <consortium name="The Broad Institute Genomics Platform"/>
            <consortium name="The Broad Institute Genome Sequencing Center for Infectious Disease"/>
            <person name="Wu L."/>
            <person name="Ma J."/>
        </authorList>
    </citation>
    <scope>NUCLEOTIDE SEQUENCE [LARGE SCALE GENOMIC DNA]</scope>
    <source>
        <strain evidence="14">NBRC 103166</strain>
    </source>
</reference>
<dbReference type="Pfam" id="PF00155">
    <property type="entry name" value="Aminotran_1_2"/>
    <property type="match status" value="1"/>
</dbReference>
<evidence type="ECO:0000256" key="1">
    <source>
        <dbReference type="ARBA" id="ARBA00001933"/>
    </source>
</evidence>
<keyword evidence="5 11" id="KW-0032">Aminotransferase</keyword>
<keyword evidence="8 11" id="KW-0663">Pyridoxal phosphate</keyword>
<evidence type="ECO:0000256" key="5">
    <source>
        <dbReference type="ARBA" id="ARBA00022576"/>
    </source>
</evidence>
<dbReference type="Gene3D" id="3.40.640.10">
    <property type="entry name" value="Type I PLP-dependent aspartate aminotransferase-like (Major domain)"/>
    <property type="match status" value="1"/>
</dbReference>
<comment type="caution">
    <text evidence="13">The sequence shown here is derived from an EMBL/GenBank/DDBJ whole genome shotgun (WGS) entry which is preliminary data.</text>
</comment>
<accession>A0ABQ6DY85</accession>
<comment type="subunit">
    <text evidence="4 11">Homodimer.</text>
</comment>
<dbReference type="PROSITE" id="PS00599">
    <property type="entry name" value="AA_TRANSFER_CLASS_2"/>
    <property type="match status" value="1"/>
</dbReference>
<dbReference type="InterPro" id="IPR015424">
    <property type="entry name" value="PyrdxlP-dep_Trfase"/>
</dbReference>
<dbReference type="InterPro" id="IPR001917">
    <property type="entry name" value="Aminotrans_II_pyridoxalP_BS"/>
</dbReference>
<dbReference type="InterPro" id="IPR004839">
    <property type="entry name" value="Aminotransferase_I/II_large"/>
</dbReference>
<dbReference type="NCBIfam" id="TIGR01141">
    <property type="entry name" value="hisC"/>
    <property type="match status" value="1"/>
</dbReference>
<evidence type="ECO:0000256" key="9">
    <source>
        <dbReference type="ARBA" id="ARBA00023102"/>
    </source>
</evidence>